<evidence type="ECO:0000313" key="3">
    <source>
        <dbReference type="Proteomes" id="UP000094025"/>
    </source>
</evidence>
<sequence>MRVLRTACRLIRIAVLCVMVLNLHGTALADYVGASHDCPTISEADHGTPISLQPGTCCTKTQCCPIAAEPLRENRRAKVRIATPHLNEPTAFLLVRTIHHPPKLQLS</sequence>
<keyword evidence="3" id="KW-1185">Reference proteome</keyword>
<protein>
    <recommendedName>
        <fullName evidence="4">Secreted protein</fullName>
    </recommendedName>
</protein>
<organism evidence="2 3">
    <name type="scientific">Sinorhizobium glycinis</name>
    <dbReference type="NCBI Taxonomy" id="1472378"/>
    <lineage>
        <taxon>Bacteria</taxon>
        <taxon>Pseudomonadati</taxon>
        <taxon>Pseudomonadota</taxon>
        <taxon>Alphaproteobacteria</taxon>
        <taxon>Hyphomicrobiales</taxon>
        <taxon>Rhizobiaceae</taxon>
        <taxon>Sinorhizobium/Ensifer group</taxon>
        <taxon>Sinorhizobium</taxon>
    </lineage>
</organism>
<dbReference type="EMBL" id="LPUX01000067">
    <property type="protein sequence ID" value="OAP35177.1"/>
    <property type="molecule type" value="Genomic_DNA"/>
</dbReference>
<accession>A0A178XIW8</accession>
<comment type="caution">
    <text evidence="2">The sequence shown here is derived from an EMBL/GenBank/DDBJ whole genome shotgun (WGS) entry which is preliminary data.</text>
</comment>
<reference evidence="2 3" key="1">
    <citation type="journal article" date="2016" name="Int. J. Syst. Evol. Microbiol.">
        <title>Ensifer glycinis sp. nov., an novel rhizobial species associated with Glycine spp.</title>
        <authorList>
            <person name="Yan H."/>
            <person name="Yan J."/>
            <person name="Sui X.H."/>
            <person name="Wang E.T."/>
            <person name="Chen W.X."/>
            <person name="Zhang X.X."/>
            <person name="Chen W.F."/>
        </authorList>
    </citation>
    <scope>NUCLEOTIDE SEQUENCE [LARGE SCALE GENOMIC DNA]</scope>
    <source>
        <strain evidence="2 3">CCBAU 23380</strain>
    </source>
</reference>
<dbReference type="Proteomes" id="UP000094025">
    <property type="component" value="Unassembled WGS sequence"/>
</dbReference>
<evidence type="ECO:0000313" key="2">
    <source>
        <dbReference type="EMBL" id="OAP35177.1"/>
    </source>
</evidence>
<keyword evidence="1" id="KW-0732">Signal</keyword>
<dbReference type="AlphaFoldDB" id="A0A178XIW8"/>
<gene>
    <name evidence="2" type="ORF">AU381_25860</name>
</gene>
<name>A0A178XIW8_9HYPH</name>
<dbReference type="OrthoDB" id="8399336at2"/>
<feature type="signal peptide" evidence="1">
    <location>
        <begin position="1"/>
        <end position="29"/>
    </location>
</feature>
<dbReference type="STRING" id="1472378.AU381_25860"/>
<dbReference type="RefSeq" id="WP_064244415.1">
    <property type="nucleotide sequence ID" value="NZ_LPUX01000067.1"/>
</dbReference>
<proteinExistence type="predicted"/>
<evidence type="ECO:0000256" key="1">
    <source>
        <dbReference type="SAM" id="SignalP"/>
    </source>
</evidence>
<feature type="chain" id="PRO_5008096902" description="Secreted protein" evidence="1">
    <location>
        <begin position="30"/>
        <end position="107"/>
    </location>
</feature>
<evidence type="ECO:0008006" key="4">
    <source>
        <dbReference type="Google" id="ProtNLM"/>
    </source>
</evidence>